<sequence>MFQLKYAFEAEHRARRQFDEANEVNKPEPPPRNPINGVAASTDSPTPSATSLISELLQPCAAPPALPKPAQPPVPPIRTVSFEEFEGRGTVFDELEWQTIDDREALSQILSNTSLAPRAESTPVANSAPIVPDAVMKPVHSLANGGKSATISAIPPYPDLDFARSKSEEPSVKLSSIGSTRVAAFSKPANSVPPPVNHVTHPSTSHHESPLRIRLLTKGYRENLVNVALEKLPRERLPHVEYYMKGMSILEKKGVDVSMTAKFLLDSCLTDKQ</sequence>
<evidence type="ECO:0000256" key="1">
    <source>
        <dbReference type="SAM" id="MobiDB-lite"/>
    </source>
</evidence>
<feature type="non-terminal residue" evidence="2">
    <location>
        <position position="273"/>
    </location>
</feature>
<proteinExistence type="predicted"/>
<accession>A0A0B1RWF4</accession>
<dbReference type="OrthoDB" id="5824432at2759"/>
<organism evidence="2 3">
    <name type="scientific">Oesophagostomum dentatum</name>
    <name type="common">Nodular worm</name>
    <dbReference type="NCBI Taxonomy" id="61180"/>
    <lineage>
        <taxon>Eukaryota</taxon>
        <taxon>Metazoa</taxon>
        <taxon>Ecdysozoa</taxon>
        <taxon>Nematoda</taxon>
        <taxon>Chromadorea</taxon>
        <taxon>Rhabditida</taxon>
        <taxon>Rhabditina</taxon>
        <taxon>Rhabditomorpha</taxon>
        <taxon>Strongyloidea</taxon>
        <taxon>Strongylidae</taxon>
        <taxon>Oesophagostomum</taxon>
    </lineage>
</organism>
<dbReference type="EMBL" id="KN612684">
    <property type="protein sequence ID" value="KHJ75502.1"/>
    <property type="molecule type" value="Genomic_DNA"/>
</dbReference>
<name>A0A0B1RWF4_OESDE</name>
<keyword evidence="3" id="KW-1185">Reference proteome</keyword>
<feature type="compositionally biased region" description="Low complexity" evidence="1">
    <location>
        <begin position="39"/>
        <end position="51"/>
    </location>
</feature>
<feature type="region of interest" description="Disordered" evidence="1">
    <location>
        <begin position="186"/>
        <end position="210"/>
    </location>
</feature>
<feature type="region of interest" description="Disordered" evidence="1">
    <location>
        <begin position="13"/>
        <end position="52"/>
    </location>
</feature>
<feature type="compositionally biased region" description="Basic and acidic residues" evidence="1">
    <location>
        <begin position="13"/>
        <end position="26"/>
    </location>
</feature>
<dbReference type="Proteomes" id="UP000053660">
    <property type="component" value="Unassembled WGS sequence"/>
</dbReference>
<evidence type="ECO:0000313" key="3">
    <source>
        <dbReference type="Proteomes" id="UP000053660"/>
    </source>
</evidence>
<evidence type="ECO:0000313" key="2">
    <source>
        <dbReference type="EMBL" id="KHJ75502.1"/>
    </source>
</evidence>
<reference evidence="2 3" key="1">
    <citation type="submission" date="2014-03" db="EMBL/GenBank/DDBJ databases">
        <title>Draft genome of the hookworm Oesophagostomum dentatum.</title>
        <authorList>
            <person name="Mitreva M."/>
        </authorList>
    </citation>
    <scope>NUCLEOTIDE SEQUENCE [LARGE SCALE GENOMIC DNA]</scope>
    <source>
        <strain evidence="2 3">OD-Hann</strain>
    </source>
</reference>
<gene>
    <name evidence="2" type="ORF">OESDEN_24882</name>
</gene>
<dbReference type="AlphaFoldDB" id="A0A0B1RWF4"/>
<protein>
    <submittedName>
        <fullName evidence="2">Uncharacterized protein</fullName>
    </submittedName>
</protein>